<protein>
    <submittedName>
        <fullName evidence="1">Uncharacterized protein</fullName>
    </submittedName>
</protein>
<sequence>MLRQMSFQHKDGVPLRIGEYYAVKTGILKPGGGSVLSSERMEHNCIVKQEGISGMSKRSEIRDVRQAATEKYGLVYTEMLGWIDLGHAQGTDIRALLNKIARGESSGQEYYDVTYSQGMTSPYGVVRSGKVMTWRIRCGRPYWEQKSIALAMMMTMARRFEAFQGSFPNNYVTDSGFSGEDLVSDLLGFYRAVSIQNPFDMLRPVSQVAALKRWDYYGKMGKWKNETFQPLLFPDPEKFPNARPRHGILPPFMRTIVPYNDFLSGNVILPNPDRTFVVLGSGTGRMDL</sequence>
<name>A0A2X4UWX5_SERPL</name>
<organism evidence="1 2">
    <name type="scientific">Serratia plymuthica</name>
    <dbReference type="NCBI Taxonomy" id="82996"/>
    <lineage>
        <taxon>Bacteria</taxon>
        <taxon>Pseudomonadati</taxon>
        <taxon>Pseudomonadota</taxon>
        <taxon>Gammaproteobacteria</taxon>
        <taxon>Enterobacterales</taxon>
        <taxon>Yersiniaceae</taxon>
        <taxon>Serratia</taxon>
    </lineage>
</organism>
<proteinExistence type="predicted"/>
<evidence type="ECO:0000313" key="1">
    <source>
        <dbReference type="EMBL" id="SQI42929.1"/>
    </source>
</evidence>
<accession>A0A2X4UWX5</accession>
<dbReference type="AlphaFoldDB" id="A0A2X4UWX5"/>
<dbReference type="EMBL" id="LS483469">
    <property type="protein sequence ID" value="SQI42929.1"/>
    <property type="molecule type" value="Genomic_DNA"/>
</dbReference>
<dbReference type="Proteomes" id="UP000248897">
    <property type="component" value="Chromosome 1"/>
</dbReference>
<gene>
    <name evidence="1" type="ORF">NCTC12961_03810</name>
</gene>
<evidence type="ECO:0000313" key="2">
    <source>
        <dbReference type="Proteomes" id="UP000248897"/>
    </source>
</evidence>
<reference evidence="1 2" key="1">
    <citation type="submission" date="2018-06" db="EMBL/GenBank/DDBJ databases">
        <authorList>
            <consortium name="Pathogen Informatics"/>
            <person name="Doyle S."/>
        </authorList>
    </citation>
    <scope>NUCLEOTIDE SEQUENCE [LARGE SCALE GENOMIC DNA]</scope>
    <source>
        <strain evidence="1 2">NCTC12961</strain>
    </source>
</reference>